<sequence length="62" mass="6590">MRIYAPINSAEKVALTIGGNVTTNIQRWGKAEVIKFPPSLGGSTLDDRQGIVLFEVSASSIA</sequence>
<protein>
    <submittedName>
        <fullName evidence="1">Uncharacterized protein</fullName>
    </submittedName>
</protein>
<organism evidence="1 2">
    <name type="scientific">Burkholderia cepacia</name>
    <name type="common">Pseudomonas cepacia</name>
    <dbReference type="NCBI Taxonomy" id="292"/>
    <lineage>
        <taxon>Bacteria</taxon>
        <taxon>Pseudomonadati</taxon>
        <taxon>Pseudomonadota</taxon>
        <taxon>Betaproteobacteria</taxon>
        <taxon>Burkholderiales</taxon>
        <taxon>Burkholderiaceae</taxon>
        <taxon>Burkholderia</taxon>
        <taxon>Burkholderia cepacia complex</taxon>
    </lineage>
</organism>
<accession>A0A2S8I563</accession>
<dbReference type="AlphaFoldDB" id="A0A2S8I563"/>
<proteinExistence type="predicted"/>
<evidence type="ECO:0000313" key="2">
    <source>
        <dbReference type="Proteomes" id="UP000238206"/>
    </source>
</evidence>
<name>A0A2S8I563_BURCE</name>
<evidence type="ECO:0000313" key="1">
    <source>
        <dbReference type="EMBL" id="PQP09825.1"/>
    </source>
</evidence>
<dbReference type="Proteomes" id="UP000238206">
    <property type="component" value="Unassembled WGS sequence"/>
</dbReference>
<dbReference type="EMBL" id="PUIQ01000072">
    <property type="protein sequence ID" value="PQP09825.1"/>
    <property type="molecule type" value="Genomic_DNA"/>
</dbReference>
<gene>
    <name evidence="1" type="ORF">C5615_34425</name>
</gene>
<comment type="caution">
    <text evidence="1">The sequence shown here is derived from an EMBL/GenBank/DDBJ whole genome shotgun (WGS) entry which is preliminary data.</text>
</comment>
<reference evidence="1 2" key="1">
    <citation type="submission" date="2018-02" db="EMBL/GenBank/DDBJ databases">
        <title>Draft genome sequencing of Burkholderia cepacia Y14-15.</title>
        <authorList>
            <person name="Zheng B.-X."/>
        </authorList>
    </citation>
    <scope>NUCLEOTIDE SEQUENCE [LARGE SCALE GENOMIC DNA]</scope>
    <source>
        <strain evidence="1 2">Y14-15</strain>
    </source>
</reference>